<evidence type="ECO:0000259" key="1">
    <source>
        <dbReference type="Pfam" id="PF13358"/>
    </source>
</evidence>
<dbReference type="InterPro" id="IPR036397">
    <property type="entry name" value="RNaseH_sf"/>
</dbReference>
<dbReference type="Proteomes" id="UP000198211">
    <property type="component" value="Unassembled WGS sequence"/>
</dbReference>
<dbReference type="EMBL" id="NBNE01000901">
    <property type="protein sequence ID" value="OWZ16619.1"/>
    <property type="molecule type" value="Genomic_DNA"/>
</dbReference>
<dbReference type="OrthoDB" id="5977738at2759"/>
<evidence type="ECO:0000313" key="2">
    <source>
        <dbReference type="EMBL" id="OWZ16619.1"/>
    </source>
</evidence>
<dbReference type="InterPro" id="IPR038717">
    <property type="entry name" value="Tc1-like_DDE_dom"/>
</dbReference>
<reference evidence="3" key="1">
    <citation type="submission" date="2017-03" db="EMBL/GenBank/DDBJ databases">
        <title>Phytopthora megakarya and P. palmivora, two closely related causual agents of cacao black pod achieved similar genome size and gene model numbers by different mechanisms.</title>
        <authorList>
            <person name="Ali S."/>
            <person name="Shao J."/>
            <person name="Larry D.J."/>
            <person name="Kronmiller B."/>
            <person name="Shen D."/>
            <person name="Strem M.D."/>
            <person name="Melnick R.L."/>
            <person name="Guiltinan M.J."/>
            <person name="Tyler B.M."/>
            <person name="Meinhardt L.W."/>
            <person name="Bailey B.A."/>
        </authorList>
    </citation>
    <scope>NUCLEOTIDE SEQUENCE [LARGE SCALE GENOMIC DNA]</scope>
    <source>
        <strain evidence="3">zdho120</strain>
    </source>
</reference>
<dbReference type="GO" id="GO:0003676">
    <property type="term" value="F:nucleic acid binding"/>
    <property type="evidence" value="ECO:0007669"/>
    <property type="project" value="InterPro"/>
</dbReference>
<sequence length="360" mass="40652">MPSQPHPEKAAKRFEREQAKARVVSNEVHYSTARRAVLAADQETKEHGGLRAANVKLTMGAMCKLEEYIEDDCRRTLADLRDLLPSDLGISVGKSTIHRALQGMLYSVKRVRIEKVTMNSTTNKTKHKTFVEELNKHINEGNMIVFQDETNFNLYLSRTTGWSCVGERAVVTLPPSQGKNPHVQGGVASGTGIVLLQTHEGSVKKEENARFHADLFMAALRTNEFRELDPSQKVVIVTDNPPAHSGVETLVRQMLAEDGVMNLHRLLFLRLGPYSPMLKPIEGCWNSLKARMKKPLADRKEEMMVRGAYGTYMEHRLAIMKEAFEANKGIITRRLVWKFERHCLRHCFVAECGDDMKLGA</sequence>
<dbReference type="Pfam" id="PF13358">
    <property type="entry name" value="DDE_3"/>
    <property type="match status" value="1"/>
</dbReference>
<name>A0A225WHL8_9STRA</name>
<dbReference type="PANTHER" id="PTHR46564">
    <property type="entry name" value="TRANSPOSASE"/>
    <property type="match status" value="1"/>
</dbReference>
<comment type="caution">
    <text evidence="2">The sequence shown here is derived from an EMBL/GenBank/DDBJ whole genome shotgun (WGS) entry which is preliminary data.</text>
</comment>
<protein>
    <submittedName>
        <fullName evidence="2">Transposase</fullName>
    </submittedName>
</protein>
<dbReference type="AlphaFoldDB" id="A0A225WHL8"/>
<accession>A0A225WHL8</accession>
<gene>
    <name evidence="2" type="ORF">PHMEG_0009565</name>
</gene>
<feature type="domain" description="Tc1-like transposase DDE" evidence="1">
    <location>
        <begin position="144"/>
        <end position="302"/>
    </location>
</feature>
<proteinExistence type="predicted"/>
<dbReference type="Gene3D" id="3.30.420.10">
    <property type="entry name" value="Ribonuclease H-like superfamily/Ribonuclease H"/>
    <property type="match status" value="1"/>
</dbReference>
<dbReference type="PANTHER" id="PTHR46564:SF1">
    <property type="entry name" value="TRANSPOSASE"/>
    <property type="match status" value="1"/>
</dbReference>
<evidence type="ECO:0000313" key="3">
    <source>
        <dbReference type="Proteomes" id="UP000198211"/>
    </source>
</evidence>
<organism evidence="2 3">
    <name type="scientific">Phytophthora megakarya</name>
    <dbReference type="NCBI Taxonomy" id="4795"/>
    <lineage>
        <taxon>Eukaryota</taxon>
        <taxon>Sar</taxon>
        <taxon>Stramenopiles</taxon>
        <taxon>Oomycota</taxon>
        <taxon>Peronosporomycetes</taxon>
        <taxon>Peronosporales</taxon>
        <taxon>Peronosporaceae</taxon>
        <taxon>Phytophthora</taxon>
    </lineage>
</organism>
<keyword evidence="3" id="KW-1185">Reference proteome</keyword>